<dbReference type="OrthoDB" id="9797456at2"/>
<proteinExistence type="predicted"/>
<dbReference type="KEGG" id="ado:A6F68_01933"/>
<sequence>MSDHVLDRPVWHCLTGPQAHFAQRRDDAVRIDPSIGPFAASAAGDASGFDAWRESGPLWLVETDEIAAPPGWRVARSAPLSQMVAQNPLVENVGDEIVALDDEDAPDMARLAKATEPGPWAGATHRYGGFYGVREGDHLVAMAGTRMRPATGFAEVSGVCTDPSARGRGFARKLMMRVMKDMIDSGQTPFLHSYSTNDGAIRLYRSLGFAERRSMVVTILEAA</sequence>
<dbReference type="InterPro" id="IPR000182">
    <property type="entry name" value="GNAT_dom"/>
</dbReference>
<evidence type="ECO:0000259" key="1">
    <source>
        <dbReference type="PROSITE" id="PS51186"/>
    </source>
</evidence>
<dbReference type="Proteomes" id="UP000092932">
    <property type="component" value="Chromosome"/>
</dbReference>
<dbReference type="InterPro" id="IPR016181">
    <property type="entry name" value="Acyl_CoA_acyltransferase"/>
</dbReference>
<dbReference type="AlphaFoldDB" id="A0A1B2AEB1"/>
<dbReference type="Pfam" id="PF00583">
    <property type="entry name" value="Acetyltransf_1"/>
    <property type="match status" value="1"/>
</dbReference>
<gene>
    <name evidence="2" type="primary">mshD</name>
    <name evidence="2" type="ORF">A6F68_01933</name>
</gene>
<dbReference type="PROSITE" id="PS51186">
    <property type="entry name" value="GNAT"/>
    <property type="match status" value="1"/>
</dbReference>
<accession>A0A1B2AEB1</accession>
<reference evidence="2 3" key="1">
    <citation type="submission" date="2016-07" db="EMBL/GenBank/DDBJ databases">
        <title>Complete genome sequence of Altererythrobacter dongtanensis KCTC 22672, a type strain with esterase isolated from tidal flat.</title>
        <authorList>
            <person name="Cheng H."/>
            <person name="Wu Y.-H."/>
            <person name="Zhou P."/>
            <person name="Huo Y.-Y."/>
            <person name="Wang C.-S."/>
            <person name="Xu X.-W."/>
        </authorList>
    </citation>
    <scope>NUCLEOTIDE SEQUENCE [LARGE SCALE GENOMIC DNA]</scope>
    <source>
        <strain evidence="2 3">KCTC 22672</strain>
    </source>
</reference>
<dbReference type="STRING" id="692370.A6F68_01933"/>
<evidence type="ECO:0000313" key="3">
    <source>
        <dbReference type="Proteomes" id="UP000092932"/>
    </source>
</evidence>
<keyword evidence="2" id="KW-0012">Acyltransferase</keyword>
<dbReference type="Gene3D" id="3.40.630.30">
    <property type="match status" value="1"/>
</dbReference>
<protein>
    <submittedName>
        <fullName evidence="2">Mycothiol acetyltransferase</fullName>
        <ecNumber evidence="2">2.3.1.189</ecNumber>
    </submittedName>
</protein>
<keyword evidence="3" id="KW-1185">Reference proteome</keyword>
<evidence type="ECO:0000313" key="2">
    <source>
        <dbReference type="EMBL" id="ANY20441.1"/>
    </source>
</evidence>
<organism evidence="2 3">
    <name type="scientific">Tsuneonella dongtanensis</name>
    <dbReference type="NCBI Taxonomy" id="692370"/>
    <lineage>
        <taxon>Bacteria</taxon>
        <taxon>Pseudomonadati</taxon>
        <taxon>Pseudomonadota</taxon>
        <taxon>Alphaproteobacteria</taxon>
        <taxon>Sphingomonadales</taxon>
        <taxon>Erythrobacteraceae</taxon>
        <taxon>Tsuneonella</taxon>
    </lineage>
</organism>
<dbReference type="EMBL" id="CP016591">
    <property type="protein sequence ID" value="ANY20441.1"/>
    <property type="molecule type" value="Genomic_DNA"/>
</dbReference>
<dbReference type="CDD" id="cd04301">
    <property type="entry name" value="NAT_SF"/>
    <property type="match status" value="1"/>
</dbReference>
<feature type="domain" description="N-acetyltransferase" evidence="1">
    <location>
        <begin position="95"/>
        <end position="223"/>
    </location>
</feature>
<name>A0A1B2AEB1_9SPHN</name>
<dbReference type="RefSeq" id="WP_067679142.1">
    <property type="nucleotide sequence ID" value="NZ_CP016591.1"/>
</dbReference>
<dbReference type="GO" id="GO:0035447">
    <property type="term" value="F:mycothiol synthase activity"/>
    <property type="evidence" value="ECO:0007669"/>
    <property type="project" value="UniProtKB-EC"/>
</dbReference>
<dbReference type="EC" id="2.3.1.189" evidence="2"/>
<keyword evidence="2" id="KW-0808">Transferase</keyword>
<dbReference type="SUPFAM" id="SSF55729">
    <property type="entry name" value="Acyl-CoA N-acyltransferases (Nat)"/>
    <property type="match status" value="1"/>
</dbReference>